<evidence type="ECO:0000313" key="9">
    <source>
        <dbReference type="EMBL" id="GAA3508612.1"/>
    </source>
</evidence>
<feature type="domain" description="POTRA" evidence="8">
    <location>
        <begin position="194"/>
        <end position="281"/>
    </location>
</feature>
<keyword evidence="3" id="KW-0812">Transmembrane</keyword>
<dbReference type="Proteomes" id="UP001500459">
    <property type="component" value="Unassembled WGS sequence"/>
</dbReference>
<evidence type="ECO:0000256" key="5">
    <source>
        <dbReference type="ARBA" id="ARBA00022737"/>
    </source>
</evidence>
<keyword evidence="4" id="KW-0732">Signal</keyword>
<dbReference type="PIRSF" id="PIRSF006076">
    <property type="entry name" value="OM_assembly_OMP85"/>
    <property type="match status" value="1"/>
</dbReference>
<sequence>MSKKLPITYFAFIAFLTNTIILSAQNLPSVNGKEYIIGGIEVTGTTTYNENTVITFTGLKNGDRILLPGDRISKVIKKLWDLELFSDINLYISRIEGETAYLEINIQEVPELKEARIEGVKKRKAEDLIKDNSLTPGAKVTENLITTTRNFIINKYRKDGFLNTKVVINTSPIKDTVPTNKVNMLVRVDKGDRVKIDEINVNGNSQLTNNKVRAAMKNTKRKKFWRFWKRSKYIKADYQEDKESIISKYKEKGYRDARIIKDSLIIKSDNSVALNLDIEEGKKYYFGNITFLGNSVYTDQQLARQLVIKKGDVYNGVLLEKQIADNSKPDANDLTNLYQNNGYLFSNIDAVETNVKNDTLDFEIRIREGKLVHFNHITVTGNDKTNDHVVYRILRTKPGQTYSKDLVVRTVREIGQLGFFDPESLEPQFQNADPQAGTIDINYPVVEKGASQIELQGGYGGGGFVGTLGLAFSNFSIRNIFNKEAYSPLPMGDGQTLRVRAQASQFFQTYSLSFVEPWLGGRRPFQLSTSISHTIQFLFNSFTGDVDRDSKFLITGGSIGVAKRLNWPDNYFTLSQAVSLQHYNLKNYNTSLFTFGDGFSNNLAYTIGINRNNTSVNPIFPTAGSDINLIAKLTLPYSIFDGVDYVQLAEDRQELVDDNPGIINSPSTYPDAYEEIGEIDQKRFNWLEYYKIKFDADWYTSLTRIGKNPLVLKTSVEYGFLGAYNQNRGDIPFERFFLGGSGLGATSLDGREIIALRGYEDQSVIPLSRSNEVSSGDDGATIYNKYSLELRYPITLKPSASIYVLGFMEGGASYDSFKNFNPFQLSRSAGVGIRIFMPAFGLLGFDYGYGFDPTPGTNNGPSGWQPHFIIGQQF</sequence>
<dbReference type="Gene3D" id="2.40.160.50">
    <property type="entry name" value="membrane protein fhac: a member of the omp85/tpsb transporter family"/>
    <property type="match status" value="1"/>
</dbReference>
<dbReference type="InterPro" id="IPR039910">
    <property type="entry name" value="D15-like"/>
</dbReference>
<keyword evidence="6" id="KW-0472">Membrane</keyword>
<name>A0ABP6UKU5_9FLAO</name>
<evidence type="ECO:0000256" key="4">
    <source>
        <dbReference type="ARBA" id="ARBA00022729"/>
    </source>
</evidence>
<keyword evidence="7" id="KW-0998">Cell outer membrane</keyword>
<evidence type="ECO:0000256" key="2">
    <source>
        <dbReference type="ARBA" id="ARBA00022452"/>
    </source>
</evidence>
<evidence type="ECO:0000256" key="1">
    <source>
        <dbReference type="ARBA" id="ARBA00004370"/>
    </source>
</evidence>
<comment type="subcellular location">
    <subcellularLocation>
        <location evidence="1">Membrane</location>
    </subcellularLocation>
</comment>
<dbReference type="PROSITE" id="PS51779">
    <property type="entry name" value="POTRA"/>
    <property type="match status" value="2"/>
</dbReference>
<protein>
    <submittedName>
        <fullName evidence="9">Outer membrane protein assembly factor BamA</fullName>
    </submittedName>
</protein>
<evidence type="ECO:0000259" key="8">
    <source>
        <dbReference type="PROSITE" id="PS51779"/>
    </source>
</evidence>
<organism evidence="9 10">
    <name type="scientific">Aquimarina addita</name>
    <dbReference type="NCBI Taxonomy" id="870485"/>
    <lineage>
        <taxon>Bacteria</taxon>
        <taxon>Pseudomonadati</taxon>
        <taxon>Bacteroidota</taxon>
        <taxon>Flavobacteriia</taxon>
        <taxon>Flavobacteriales</taxon>
        <taxon>Flavobacteriaceae</taxon>
        <taxon>Aquimarina</taxon>
    </lineage>
</organism>
<keyword evidence="5" id="KW-0677">Repeat</keyword>
<comment type="caution">
    <text evidence="9">The sequence shown here is derived from an EMBL/GenBank/DDBJ whole genome shotgun (WGS) entry which is preliminary data.</text>
</comment>
<dbReference type="InterPro" id="IPR010827">
    <property type="entry name" value="BamA/TamA_POTRA"/>
</dbReference>
<dbReference type="PANTHER" id="PTHR12815">
    <property type="entry name" value="SORTING AND ASSEMBLY MACHINERY SAMM50 PROTEIN FAMILY MEMBER"/>
    <property type="match status" value="1"/>
</dbReference>
<dbReference type="Pfam" id="PF07244">
    <property type="entry name" value="POTRA"/>
    <property type="match status" value="4"/>
</dbReference>
<evidence type="ECO:0000256" key="7">
    <source>
        <dbReference type="ARBA" id="ARBA00023237"/>
    </source>
</evidence>
<keyword evidence="10" id="KW-1185">Reference proteome</keyword>
<feature type="domain" description="POTRA" evidence="8">
    <location>
        <begin position="284"/>
        <end position="369"/>
    </location>
</feature>
<dbReference type="InterPro" id="IPR000184">
    <property type="entry name" value="Bac_surfAg_D15"/>
</dbReference>
<evidence type="ECO:0000313" key="10">
    <source>
        <dbReference type="Proteomes" id="UP001500459"/>
    </source>
</evidence>
<gene>
    <name evidence="9" type="primary">bamA</name>
    <name evidence="9" type="ORF">GCM10022393_20160</name>
</gene>
<dbReference type="InterPro" id="IPR034746">
    <property type="entry name" value="POTRA"/>
</dbReference>
<accession>A0ABP6UKU5</accession>
<dbReference type="RefSeq" id="WP_344927039.1">
    <property type="nucleotide sequence ID" value="NZ_BAABCW010000007.1"/>
</dbReference>
<dbReference type="InterPro" id="IPR023707">
    <property type="entry name" value="OM_assembly_BamA"/>
</dbReference>
<dbReference type="EMBL" id="BAABCW010000007">
    <property type="protein sequence ID" value="GAA3508612.1"/>
    <property type="molecule type" value="Genomic_DNA"/>
</dbReference>
<evidence type="ECO:0000256" key="3">
    <source>
        <dbReference type="ARBA" id="ARBA00022692"/>
    </source>
</evidence>
<evidence type="ECO:0000256" key="6">
    <source>
        <dbReference type="ARBA" id="ARBA00023136"/>
    </source>
</evidence>
<keyword evidence="2" id="KW-1134">Transmembrane beta strand</keyword>
<dbReference type="Pfam" id="PF01103">
    <property type="entry name" value="Omp85"/>
    <property type="match status" value="1"/>
</dbReference>
<dbReference type="Gene3D" id="3.10.20.310">
    <property type="entry name" value="membrane protein fhac"/>
    <property type="match status" value="5"/>
</dbReference>
<dbReference type="PANTHER" id="PTHR12815:SF47">
    <property type="entry name" value="TRANSLOCATION AND ASSEMBLY MODULE SUBUNIT TAMA"/>
    <property type="match status" value="1"/>
</dbReference>
<reference evidence="10" key="1">
    <citation type="journal article" date="2019" name="Int. J. Syst. Evol. Microbiol.">
        <title>The Global Catalogue of Microorganisms (GCM) 10K type strain sequencing project: providing services to taxonomists for standard genome sequencing and annotation.</title>
        <authorList>
            <consortium name="The Broad Institute Genomics Platform"/>
            <consortium name="The Broad Institute Genome Sequencing Center for Infectious Disease"/>
            <person name="Wu L."/>
            <person name="Ma J."/>
        </authorList>
    </citation>
    <scope>NUCLEOTIDE SEQUENCE [LARGE SCALE GENOMIC DNA]</scope>
    <source>
        <strain evidence="10">JCM 17106</strain>
    </source>
</reference>
<proteinExistence type="predicted"/>